<comment type="subcellular location">
    <subcellularLocation>
        <location evidence="2">Cell outer membrane</location>
    </subcellularLocation>
</comment>
<organism evidence="4 6">
    <name type="scientific">Aquisalinus luteolus</name>
    <dbReference type="NCBI Taxonomy" id="1566827"/>
    <lineage>
        <taxon>Bacteria</taxon>
        <taxon>Pseudomonadati</taxon>
        <taxon>Pseudomonadota</taxon>
        <taxon>Alphaproteobacteria</taxon>
        <taxon>Parvularculales</taxon>
        <taxon>Parvularculaceae</taxon>
        <taxon>Aquisalinus</taxon>
    </lineage>
</organism>
<evidence type="ECO:0000313" key="6">
    <source>
        <dbReference type="Proteomes" id="UP000621856"/>
    </source>
</evidence>
<dbReference type="GO" id="GO:0006950">
    <property type="term" value="P:response to stress"/>
    <property type="evidence" value="ECO:0007669"/>
    <property type="project" value="UniProtKB-ARBA"/>
</dbReference>
<dbReference type="InterPro" id="IPR022271">
    <property type="entry name" value="Lipocalin_ApoD"/>
</dbReference>
<keyword evidence="2" id="KW-0472">Membrane</keyword>
<dbReference type="CDD" id="cd19438">
    <property type="entry name" value="lipocalin_Blc-like"/>
    <property type="match status" value="1"/>
</dbReference>
<dbReference type="PIRSF" id="PIRSF036893">
    <property type="entry name" value="Lipocalin_ApoD"/>
    <property type="match status" value="1"/>
</dbReference>
<name>A0A8J3EQ96_9PROT</name>
<comment type="subunit">
    <text evidence="2">Homodimer.</text>
</comment>
<feature type="signal peptide" evidence="2">
    <location>
        <begin position="1"/>
        <end position="25"/>
    </location>
</feature>
<proteinExistence type="inferred from homology"/>
<dbReference type="InterPro" id="IPR047202">
    <property type="entry name" value="Lipocalin_Blc-like_dom"/>
</dbReference>
<dbReference type="Proteomes" id="UP000818603">
    <property type="component" value="Unassembled WGS sequence"/>
</dbReference>
<reference evidence="4" key="1">
    <citation type="journal article" date="2014" name="Int. J. Syst. Evol. Microbiol.">
        <title>Complete genome sequence of Corynebacterium casei LMG S-19264T (=DSM 44701T), isolated from a smear-ripened cheese.</title>
        <authorList>
            <consortium name="US DOE Joint Genome Institute (JGI-PGF)"/>
            <person name="Walter F."/>
            <person name="Albersmeier A."/>
            <person name="Kalinowski J."/>
            <person name="Ruckert C."/>
        </authorList>
    </citation>
    <scope>NUCLEOTIDE SEQUENCE</scope>
    <source>
        <strain evidence="4">CGMCC 1.14984</strain>
    </source>
</reference>
<dbReference type="InterPro" id="IPR000566">
    <property type="entry name" value="Lipocln_cytosolic_FA-bd_dom"/>
</dbReference>
<evidence type="ECO:0000259" key="3">
    <source>
        <dbReference type="Pfam" id="PF08212"/>
    </source>
</evidence>
<evidence type="ECO:0000256" key="2">
    <source>
        <dbReference type="PIRNR" id="PIRNR036893"/>
    </source>
</evidence>
<comment type="similarity">
    <text evidence="1 2">Belongs to the calycin superfamily. Lipocalin family.</text>
</comment>
<evidence type="ECO:0000313" key="7">
    <source>
        <dbReference type="Proteomes" id="UP000818603"/>
    </source>
</evidence>
<dbReference type="PANTHER" id="PTHR10612">
    <property type="entry name" value="APOLIPOPROTEIN D"/>
    <property type="match status" value="1"/>
</dbReference>
<dbReference type="Proteomes" id="UP000621856">
    <property type="component" value="Unassembled WGS sequence"/>
</dbReference>
<gene>
    <name evidence="5" type="ORF">FF098_003440</name>
    <name evidence="4" type="ORF">GCM10011355_06970</name>
</gene>
<dbReference type="RefSeq" id="WP_155137422.1">
    <property type="nucleotide sequence ID" value="NZ_BMGZ01000001.1"/>
</dbReference>
<sequence length="189" mass="21049">MRTFILFLAATALLAACSRPPVNRAGDTPPQTEASVDLTRYEGLWYEIARYPNSFEEGCEGVTAEYALREDGKVSVTNTCRQGSVDGPVDIAEGVARVVDESSNSKLKVKFAPAWVPFASGDYWILYLDPEYETVLVGSPDGRYLWILARSPQITPEKLEEMRNAASQRGYDTSALRMTEQPLGRRELF</sequence>
<dbReference type="InterPro" id="IPR002446">
    <property type="entry name" value="Lipocalin_bac"/>
</dbReference>
<protein>
    <recommendedName>
        <fullName evidence="2">Outer membrane lipoprotein Blc</fullName>
    </recommendedName>
</protein>
<reference evidence="4" key="3">
    <citation type="submission" date="2020-09" db="EMBL/GenBank/DDBJ databases">
        <authorList>
            <person name="Sun Q."/>
            <person name="Zhou Y."/>
        </authorList>
    </citation>
    <scope>NUCLEOTIDE SEQUENCE</scope>
    <source>
        <strain evidence="4">CGMCC 1.14984</strain>
    </source>
</reference>
<feature type="chain" id="PRO_5035350781" description="Outer membrane lipoprotein Blc" evidence="2">
    <location>
        <begin position="26"/>
        <end position="189"/>
    </location>
</feature>
<keyword evidence="2" id="KW-0446">Lipid-binding</keyword>
<dbReference type="InterPro" id="IPR022272">
    <property type="entry name" value="Lipocalin_CS"/>
</dbReference>
<keyword evidence="2" id="KW-0449">Lipoprotein</keyword>
<dbReference type="GO" id="GO:0009279">
    <property type="term" value="C:cell outer membrane"/>
    <property type="evidence" value="ECO:0007669"/>
    <property type="project" value="UniProtKB-SubCell"/>
</dbReference>
<accession>A0A8J3EQ96</accession>
<dbReference type="AlphaFoldDB" id="A0A8J3EQ96"/>
<dbReference type="PROSITE" id="PS00213">
    <property type="entry name" value="LIPOCALIN"/>
    <property type="match status" value="1"/>
</dbReference>
<dbReference type="PANTHER" id="PTHR10612:SF34">
    <property type="entry name" value="APOLIPOPROTEIN D"/>
    <property type="match status" value="1"/>
</dbReference>
<comment type="caution">
    <text evidence="4">The sequence shown here is derived from an EMBL/GenBank/DDBJ whole genome shotgun (WGS) entry which is preliminary data.</text>
</comment>
<dbReference type="Pfam" id="PF08212">
    <property type="entry name" value="Lipocalin_2"/>
    <property type="match status" value="1"/>
</dbReference>
<dbReference type="EMBL" id="VCJR02000001">
    <property type="protein sequence ID" value="NHK26962.1"/>
    <property type="molecule type" value="Genomic_DNA"/>
</dbReference>
<keyword evidence="7" id="KW-1185">Reference proteome</keyword>
<keyword evidence="2" id="KW-0998">Cell outer membrane</keyword>
<evidence type="ECO:0000313" key="4">
    <source>
        <dbReference type="EMBL" id="GGH93944.1"/>
    </source>
</evidence>
<evidence type="ECO:0000313" key="5">
    <source>
        <dbReference type="EMBL" id="NHK26962.1"/>
    </source>
</evidence>
<reference evidence="5 7" key="2">
    <citation type="submission" date="2020-02" db="EMBL/GenBank/DDBJ databases">
        <title>Genome sequence of Parvularcula flava strain NH6-79.</title>
        <authorList>
            <person name="Abdul Karim M.H."/>
            <person name="Lam M.Q."/>
            <person name="Chen S.J."/>
            <person name="Yahya A."/>
            <person name="Shahir S."/>
            <person name="Shamsir M.S."/>
            <person name="Chong C.S."/>
        </authorList>
    </citation>
    <scope>NUCLEOTIDE SEQUENCE [LARGE SCALE GENOMIC DNA]</scope>
    <source>
        <strain evidence="5 7">NH6-79</strain>
    </source>
</reference>
<dbReference type="PROSITE" id="PS51257">
    <property type="entry name" value="PROKAR_LIPOPROTEIN"/>
    <property type="match status" value="1"/>
</dbReference>
<dbReference type="GO" id="GO:0008289">
    <property type="term" value="F:lipid binding"/>
    <property type="evidence" value="ECO:0007669"/>
    <property type="project" value="UniProtKB-UniRule"/>
</dbReference>
<dbReference type="Gene3D" id="2.40.128.20">
    <property type="match status" value="1"/>
</dbReference>
<dbReference type="SUPFAM" id="SSF50814">
    <property type="entry name" value="Lipocalins"/>
    <property type="match status" value="1"/>
</dbReference>
<feature type="domain" description="Lipocalin/cytosolic fatty-acid binding" evidence="3">
    <location>
        <begin position="36"/>
        <end position="181"/>
    </location>
</feature>
<dbReference type="InterPro" id="IPR012674">
    <property type="entry name" value="Calycin"/>
</dbReference>
<dbReference type="PRINTS" id="PR01171">
    <property type="entry name" value="BCTLIPOCALIN"/>
</dbReference>
<dbReference type="EMBL" id="BMGZ01000001">
    <property type="protein sequence ID" value="GGH93944.1"/>
    <property type="molecule type" value="Genomic_DNA"/>
</dbReference>
<comment type="function">
    <text evidence="2">Involved in the storage or transport of lipids necessary for membrane maintenance under stressful conditions. Displays a binding preference for lysophospholipids.</text>
</comment>
<evidence type="ECO:0000256" key="1">
    <source>
        <dbReference type="ARBA" id="ARBA00006889"/>
    </source>
</evidence>
<keyword evidence="2" id="KW-0732">Signal</keyword>